<evidence type="ECO:0000256" key="1">
    <source>
        <dbReference type="SAM" id="Coils"/>
    </source>
</evidence>
<evidence type="ECO:0000313" key="4">
    <source>
        <dbReference type="Proteomes" id="UP000301737"/>
    </source>
</evidence>
<dbReference type="OrthoDB" id="4026704at2759"/>
<organism evidence="3 4">
    <name type="scientific">Zygosaccharomyces mellis</name>
    <dbReference type="NCBI Taxonomy" id="42258"/>
    <lineage>
        <taxon>Eukaryota</taxon>
        <taxon>Fungi</taxon>
        <taxon>Dikarya</taxon>
        <taxon>Ascomycota</taxon>
        <taxon>Saccharomycotina</taxon>
        <taxon>Saccharomycetes</taxon>
        <taxon>Saccharomycetales</taxon>
        <taxon>Saccharomycetaceae</taxon>
        <taxon>Zygosaccharomyces</taxon>
    </lineage>
</organism>
<gene>
    <name evidence="3" type="ORF">ZYGM_002856</name>
</gene>
<reference evidence="3 4" key="1">
    <citation type="submission" date="2019-01" db="EMBL/GenBank/DDBJ databases">
        <title>Draft Genome Sequencing of Zygosaccharomyces mellis Ca-7.</title>
        <authorList>
            <person name="Shiwa Y."/>
            <person name="Kanesaki Y."/>
            <person name="Ishige T."/>
            <person name="Mura K."/>
            <person name="Hori T."/>
            <person name="Tamura T."/>
        </authorList>
    </citation>
    <scope>NUCLEOTIDE SEQUENCE [LARGE SCALE GENOMIC DNA]</scope>
    <source>
        <strain evidence="3 4">Ca-7</strain>
    </source>
</reference>
<name>A0A4C2E859_9SACH</name>
<evidence type="ECO:0000313" key="3">
    <source>
        <dbReference type="EMBL" id="GCF00356.1"/>
    </source>
</evidence>
<feature type="compositionally biased region" description="Polar residues" evidence="2">
    <location>
        <begin position="175"/>
        <end position="185"/>
    </location>
</feature>
<feature type="region of interest" description="Disordered" evidence="2">
    <location>
        <begin position="71"/>
        <end position="92"/>
    </location>
</feature>
<dbReference type="EMBL" id="BIMX01000017">
    <property type="protein sequence ID" value="GCF00356.1"/>
    <property type="molecule type" value="Genomic_DNA"/>
</dbReference>
<keyword evidence="4" id="KW-1185">Reference proteome</keyword>
<feature type="compositionally biased region" description="Polar residues" evidence="2">
    <location>
        <begin position="142"/>
        <end position="162"/>
    </location>
</feature>
<dbReference type="Proteomes" id="UP000301737">
    <property type="component" value="Unassembled WGS sequence"/>
</dbReference>
<protein>
    <submittedName>
        <fullName evidence="3">Uncharacterized protein</fullName>
    </submittedName>
</protein>
<evidence type="ECO:0000256" key="2">
    <source>
        <dbReference type="SAM" id="MobiDB-lite"/>
    </source>
</evidence>
<proteinExistence type="predicted"/>
<dbReference type="AlphaFoldDB" id="A0A4C2E859"/>
<comment type="caution">
    <text evidence="3">The sequence shown here is derived from an EMBL/GenBank/DDBJ whole genome shotgun (WGS) entry which is preliminary data.</text>
</comment>
<sequence>MYTSSLSSMSVSMEKNHLQPILRSPQHHRKLSCEEIIDEMEKEQDAAVVRLLKEVDRLKAENLQLRRQLHSNSIASSNGSGSRQGSQFSGESPLVADSEYHYMLPSHRSSLTTRASVVGTPSFHPIDTSVPTQTVQRKRGASITSPRTSQASVDPSPLSNNEAVDPLQVVPRRWSVSNVSGSSPAEATKRWQDYRIR</sequence>
<feature type="region of interest" description="Disordered" evidence="2">
    <location>
        <begin position="175"/>
        <end position="197"/>
    </location>
</feature>
<feature type="region of interest" description="Disordered" evidence="2">
    <location>
        <begin position="122"/>
        <end position="163"/>
    </location>
</feature>
<feature type="compositionally biased region" description="Basic and acidic residues" evidence="2">
    <location>
        <begin position="187"/>
        <end position="197"/>
    </location>
</feature>
<accession>A0A4C2E859</accession>
<feature type="coiled-coil region" evidence="1">
    <location>
        <begin position="41"/>
        <end position="68"/>
    </location>
</feature>
<keyword evidence="1" id="KW-0175">Coiled coil</keyword>